<gene>
    <name evidence="2" type="ORF">NDN08_004896</name>
</gene>
<protein>
    <submittedName>
        <fullName evidence="2">Uncharacterized protein</fullName>
    </submittedName>
</protein>
<evidence type="ECO:0000313" key="2">
    <source>
        <dbReference type="EMBL" id="KAJ8901034.1"/>
    </source>
</evidence>
<proteinExistence type="predicted"/>
<sequence length="363" mass="39433">MAKTILFGCVLVGALYVSVALGANVVAITGDTQDTIQVNDVDTLSTVQTIVQFLAVKLSHLISLENYIYAVGVNSAGEGVVLQFEILNGNNKLEFVTSTSYGTECTQPSALTATYDYSDEPALAMSCIGSGTTLVMDPETLQLIQLYILPEISDISASKVGDVAMTANYLYATYTTLPQSDDDKSEGLLVQYSTDSWEIVNWSIIRGPSSHLKIGGSSDLFLTSTGNGASYLSQLNPNTLEEVNRRNPQGFEFLQMNLTPNLKSLFLYIQKSGLNAGRVRNFDQTKYPAEKSCDDVRIELSPATSQPLVFGEYLFIRSSSSMTRFTFGHGCPRQKSQTSYGLTEPDNYSTSIAIACRSCVSIS</sequence>
<name>A0AAV8UF04_9RHOD</name>
<feature type="chain" id="PRO_5043574959" evidence="1">
    <location>
        <begin position="23"/>
        <end position="363"/>
    </location>
</feature>
<accession>A0AAV8UF04</accession>
<keyword evidence="3" id="KW-1185">Reference proteome</keyword>
<dbReference type="InterPro" id="IPR011044">
    <property type="entry name" value="Quino_amine_DH_bsu"/>
</dbReference>
<evidence type="ECO:0000256" key="1">
    <source>
        <dbReference type="SAM" id="SignalP"/>
    </source>
</evidence>
<reference evidence="2 3" key="1">
    <citation type="journal article" date="2023" name="Nat. Commun.">
        <title>Origin of minicircular mitochondrial genomes in red algae.</title>
        <authorList>
            <person name="Lee Y."/>
            <person name="Cho C.H."/>
            <person name="Lee Y.M."/>
            <person name="Park S.I."/>
            <person name="Yang J.H."/>
            <person name="West J.A."/>
            <person name="Bhattacharya D."/>
            <person name="Yoon H.S."/>
        </authorList>
    </citation>
    <scope>NUCLEOTIDE SEQUENCE [LARGE SCALE GENOMIC DNA]</scope>
    <source>
        <strain evidence="2 3">CCMP1338</strain>
        <tissue evidence="2">Whole cell</tissue>
    </source>
</reference>
<dbReference type="SUPFAM" id="SSF50969">
    <property type="entry name" value="YVTN repeat-like/Quinoprotein amine dehydrogenase"/>
    <property type="match status" value="1"/>
</dbReference>
<organism evidence="2 3">
    <name type="scientific">Rhodosorus marinus</name>
    <dbReference type="NCBI Taxonomy" id="101924"/>
    <lineage>
        <taxon>Eukaryota</taxon>
        <taxon>Rhodophyta</taxon>
        <taxon>Stylonematophyceae</taxon>
        <taxon>Stylonematales</taxon>
        <taxon>Stylonemataceae</taxon>
        <taxon>Rhodosorus</taxon>
    </lineage>
</organism>
<comment type="caution">
    <text evidence="2">The sequence shown here is derived from an EMBL/GenBank/DDBJ whole genome shotgun (WGS) entry which is preliminary data.</text>
</comment>
<dbReference type="Proteomes" id="UP001157974">
    <property type="component" value="Unassembled WGS sequence"/>
</dbReference>
<dbReference type="AlphaFoldDB" id="A0AAV8UF04"/>
<keyword evidence="1" id="KW-0732">Signal</keyword>
<feature type="signal peptide" evidence="1">
    <location>
        <begin position="1"/>
        <end position="22"/>
    </location>
</feature>
<evidence type="ECO:0000313" key="3">
    <source>
        <dbReference type="Proteomes" id="UP001157974"/>
    </source>
</evidence>
<dbReference type="EMBL" id="JAMWBK010000012">
    <property type="protein sequence ID" value="KAJ8901034.1"/>
    <property type="molecule type" value="Genomic_DNA"/>
</dbReference>